<reference evidence="2" key="1">
    <citation type="submission" date="2020-10" db="EMBL/GenBank/DDBJ databases">
        <authorList>
            <person name="Gilroy R."/>
        </authorList>
    </citation>
    <scope>NUCLEOTIDE SEQUENCE</scope>
    <source>
        <strain evidence="2">CHK197-8231</strain>
    </source>
</reference>
<dbReference type="Proteomes" id="UP000824087">
    <property type="component" value="Unassembled WGS sequence"/>
</dbReference>
<keyword evidence="1" id="KW-1133">Transmembrane helix</keyword>
<feature type="transmembrane region" description="Helical" evidence="1">
    <location>
        <begin position="16"/>
        <end position="44"/>
    </location>
</feature>
<proteinExistence type="predicted"/>
<dbReference type="AlphaFoldDB" id="A0A9D1L416"/>
<sequence length="129" mass="15101">MNVDDNDKIDKEKVKMYALTTLFVIGVFVILVIVGIFSMSACFVDMGKHKYYLLEVNKENKEQIISLLEQENKPYCESIYKIEYEQLFPNDKSVKVYCKKEADIKFSISDNEESELANYIFENGETVRR</sequence>
<gene>
    <name evidence="2" type="ORF">IAD49_02805</name>
</gene>
<protein>
    <submittedName>
        <fullName evidence="2">Uncharacterized protein</fullName>
    </submittedName>
</protein>
<evidence type="ECO:0000256" key="1">
    <source>
        <dbReference type="SAM" id="Phobius"/>
    </source>
</evidence>
<organism evidence="2 3">
    <name type="scientific">Candidatus Fimihabitans intestinipullorum</name>
    <dbReference type="NCBI Taxonomy" id="2840820"/>
    <lineage>
        <taxon>Bacteria</taxon>
        <taxon>Bacillati</taxon>
        <taxon>Mycoplasmatota</taxon>
        <taxon>Mycoplasmatota incertae sedis</taxon>
        <taxon>Candidatus Fimihabitans</taxon>
    </lineage>
</organism>
<reference evidence="2" key="2">
    <citation type="journal article" date="2021" name="PeerJ">
        <title>Extensive microbial diversity within the chicken gut microbiome revealed by metagenomics and culture.</title>
        <authorList>
            <person name="Gilroy R."/>
            <person name="Ravi A."/>
            <person name="Getino M."/>
            <person name="Pursley I."/>
            <person name="Horton D.L."/>
            <person name="Alikhan N.F."/>
            <person name="Baker D."/>
            <person name="Gharbi K."/>
            <person name="Hall N."/>
            <person name="Watson M."/>
            <person name="Adriaenssens E.M."/>
            <person name="Foster-Nyarko E."/>
            <person name="Jarju S."/>
            <person name="Secka A."/>
            <person name="Antonio M."/>
            <person name="Oren A."/>
            <person name="Chaudhuri R.R."/>
            <person name="La Ragione R."/>
            <person name="Hildebrand F."/>
            <person name="Pallen M.J."/>
        </authorList>
    </citation>
    <scope>NUCLEOTIDE SEQUENCE</scope>
    <source>
        <strain evidence="2">CHK197-8231</strain>
    </source>
</reference>
<accession>A0A9D1L416</accession>
<keyword evidence="1" id="KW-0472">Membrane</keyword>
<keyword evidence="1" id="KW-0812">Transmembrane</keyword>
<name>A0A9D1L416_9BACT</name>
<evidence type="ECO:0000313" key="2">
    <source>
        <dbReference type="EMBL" id="HIU22493.1"/>
    </source>
</evidence>
<evidence type="ECO:0000313" key="3">
    <source>
        <dbReference type="Proteomes" id="UP000824087"/>
    </source>
</evidence>
<dbReference type="EMBL" id="DVML01000017">
    <property type="protein sequence ID" value="HIU22493.1"/>
    <property type="molecule type" value="Genomic_DNA"/>
</dbReference>
<comment type="caution">
    <text evidence="2">The sequence shown here is derived from an EMBL/GenBank/DDBJ whole genome shotgun (WGS) entry which is preliminary data.</text>
</comment>